<dbReference type="PROSITE" id="PS50928">
    <property type="entry name" value="ABC_TM1"/>
    <property type="match status" value="1"/>
</dbReference>
<evidence type="ECO:0000256" key="5">
    <source>
        <dbReference type="ARBA" id="ARBA00022989"/>
    </source>
</evidence>
<evidence type="ECO:0000256" key="8">
    <source>
        <dbReference type="SAM" id="MobiDB-lite"/>
    </source>
</evidence>
<dbReference type="Pfam" id="PF00528">
    <property type="entry name" value="BPD_transp_1"/>
    <property type="match status" value="1"/>
</dbReference>
<dbReference type="EMBL" id="VSFG01000001">
    <property type="protein sequence ID" value="TYB49876.1"/>
    <property type="molecule type" value="Genomic_DNA"/>
</dbReference>
<evidence type="ECO:0000256" key="4">
    <source>
        <dbReference type="ARBA" id="ARBA00022692"/>
    </source>
</evidence>
<comment type="similarity">
    <text evidence="7">Belongs to the binding-protein-dependent transport system permease family.</text>
</comment>
<protein>
    <submittedName>
        <fullName evidence="10">ABC transporter permease</fullName>
    </submittedName>
</protein>
<feature type="region of interest" description="Disordered" evidence="8">
    <location>
        <begin position="1"/>
        <end position="21"/>
    </location>
</feature>
<dbReference type="Gene3D" id="1.10.3720.10">
    <property type="entry name" value="MetI-like"/>
    <property type="match status" value="1"/>
</dbReference>
<dbReference type="GO" id="GO:0005886">
    <property type="term" value="C:plasma membrane"/>
    <property type="evidence" value="ECO:0007669"/>
    <property type="project" value="UniProtKB-SubCell"/>
</dbReference>
<keyword evidence="6 7" id="KW-0472">Membrane</keyword>
<comment type="subcellular location">
    <subcellularLocation>
        <location evidence="1 7">Cell membrane</location>
        <topology evidence="1 7">Multi-pass membrane protein</topology>
    </subcellularLocation>
</comment>
<evidence type="ECO:0000256" key="3">
    <source>
        <dbReference type="ARBA" id="ARBA00022475"/>
    </source>
</evidence>
<evidence type="ECO:0000259" key="9">
    <source>
        <dbReference type="PROSITE" id="PS50928"/>
    </source>
</evidence>
<reference evidence="10 11" key="1">
    <citation type="submission" date="2019-08" db="EMBL/GenBank/DDBJ databases">
        <title>Actinomadura sp. nov. CYP1-5 isolated from mountain soil.</title>
        <authorList>
            <person name="Songsumanus A."/>
            <person name="Kuncharoen N."/>
            <person name="Kudo T."/>
            <person name="Yuki M."/>
            <person name="Igarashi Y."/>
            <person name="Tanasupawat S."/>
        </authorList>
    </citation>
    <scope>NUCLEOTIDE SEQUENCE [LARGE SCALE GENOMIC DNA]</scope>
    <source>
        <strain evidence="10 11">JCM 14158</strain>
    </source>
</reference>
<evidence type="ECO:0000313" key="11">
    <source>
        <dbReference type="Proteomes" id="UP000323380"/>
    </source>
</evidence>
<accession>A0A5D0NZH2</accession>
<name>A0A5D0NZH2_9ACTN</name>
<feature type="transmembrane region" description="Helical" evidence="7">
    <location>
        <begin position="157"/>
        <end position="177"/>
    </location>
</feature>
<dbReference type="AlphaFoldDB" id="A0A5D0NZH2"/>
<keyword evidence="2 7" id="KW-0813">Transport</keyword>
<feature type="domain" description="ABC transmembrane type-1" evidence="9">
    <location>
        <begin position="87"/>
        <end position="275"/>
    </location>
</feature>
<feature type="transmembrane region" description="Helical" evidence="7">
    <location>
        <begin position="131"/>
        <end position="151"/>
    </location>
</feature>
<organism evidence="10 11">
    <name type="scientific">Actinomadura chibensis</name>
    <dbReference type="NCBI Taxonomy" id="392828"/>
    <lineage>
        <taxon>Bacteria</taxon>
        <taxon>Bacillati</taxon>
        <taxon>Actinomycetota</taxon>
        <taxon>Actinomycetes</taxon>
        <taxon>Streptosporangiales</taxon>
        <taxon>Thermomonosporaceae</taxon>
        <taxon>Actinomadura</taxon>
    </lineage>
</organism>
<dbReference type="PANTHER" id="PTHR30151:SF38">
    <property type="entry name" value="ALIPHATIC SULFONATES TRANSPORT PERMEASE PROTEIN SSUC-RELATED"/>
    <property type="match status" value="1"/>
</dbReference>
<feature type="transmembrane region" description="Helical" evidence="7">
    <location>
        <begin position="98"/>
        <end position="119"/>
    </location>
</feature>
<evidence type="ECO:0000256" key="2">
    <source>
        <dbReference type="ARBA" id="ARBA00022448"/>
    </source>
</evidence>
<keyword evidence="11" id="KW-1185">Reference proteome</keyword>
<keyword evidence="5 7" id="KW-1133">Transmembrane helix</keyword>
<feature type="compositionally biased region" description="Polar residues" evidence="8">
    <location>
        <begin position="1"/>
        <end position="11"/>
    </location>
</feature>
<gene>
    <name evidence="10" type="ORF">FXF69_03140</name>
</gene>
<dbReference type="Proteomes" id="UP000323380">
    <property type="component" value="Unassembled WGS sequence"/>
</dbReference>
<evidence type="ECO:0000313" key="10">
    <source>
        <dbReference type="EMBL" id="TYB49876.1"/>
    </source>
</evidence>
<dbReference type="GO" id="GO:0055085">
    <property type="term" value="P:transmembrane transport"/>
    <property type="evidence" value="ECO:0007669"/>
    <property type="project" value="InterPro"/>
</dbReference>
<dbReference type="CDD" id="cd06261">
    <property type="entry name" value="TM_PBP2"/>
    <property type="match status" value="1"/>
</dbReference>
<dbReference type="PANTHER" id="PTHR30151">
    <property type="entry name" value="ALKANE SULFONATE ABC TRANSPORTER-RELATED, MEMBRANE SUBUNIT"/>
    <property type="match status" value="1"/>
</dbReference>
<evidence type="ECO:0000256" key="7">
    <source>
        <dbReference type="RuleBase" id="RU363032"/>
    </source>
</evidence>
<dbReference type="InterPro" id="IPR000515">
    <property type="entry name" value="MetI-like"/>
</dbReference>
<feature type="transmembrane region" description="Helical" evidence="7">
    <location>
        <begin position="254"/>
        <end position="274"/>
    </location>
</feature>
<keyword evidence="4 7" id="KW-0812">Transmembrane</keyword>
<keyword evidence="3" id="KW-1003">Cell membrane</keyword>
<dbReference type="InterPro" id="IPR035906">
    <property type="entry name" value="MetI-like_sf"/>
</dbReference>
<dbReference type="STRING" id="1220554.GCA_001552135_04176"/>
<sequence>MTTKHALTRSNGVDPGDDITVKIGSRDRRQPRLGRGSRDRLLAAGSVAGTLVLWEIAARAGAIDPDFFPPPSGIARSFWSVAADGALLENLLITMRRLAIGFTMGVIPALALGLTMGFVRPLRIAVTPLVSAVYPIPKSAIMPLMLLIFGFGEPSKWVLVALGAFFPVLINAAGGVLQISKVYQDVAANSGATRRQYFRTIAFPGALPSVMTGLQLALGQALILLTLAEIVGAQSGIGYMIWNSWQVFNVELMYVGLATIAIVGGILAALLRIAERRLIAWNPHTR</sequence>
<proteinExistence type="inferred from homology"/>
<dbReference type="SUPFAM" id="SSF161098">
    <property type="entry name" value="MetI-like"/>
    <property type="match status" value="1"/>
</dbReference>
<evidence type="ECO:0000256" key="1">
    <source>
        <dbReference type="ARBA" id="ARBA00004651"/>
    </source>
</evidence>
<feature type="transmembrane region" description="Helical" evidence="7">
    <location>
        <begin position="41"/>
        <end position="62"/>
    </location>
</feature>
<evidence type="ECO:0000256" key="6">
    <source>
        <dbReference type="ARBA" id="ARBA00023136"/>
    </source>
</evidence>
<comment type="caution">
    <text evidence="10">The sequence shown here is derived from an EMBL/GenBank/DDBJ whole genome shotgun (WGS) entry which is preliminary data.</text>
</comment>